<comment type="caution">
    <text evidence="2">The sequence shown here is derived from an EMBL/GenBank/DDBJ whole genome shotgun (WGS) entry which is preliminary data.</text>
</comment>
<reference evidence="2 3" key="1">
    <citation type="journal article" date="2024" name="Plant Biotechnol. J.">
        <title>Dendrobium thyrsiflorum genome and its molecular insights into genes involved in important horticultural traits.</title>
        <authorList>
            <person name="Chen B."/>
            <person name="Wang J.Y."/>
            <person name="Zheng P.J."/>
            <person name="Li K.L."/>
            <person name="Liang Y.M."/>
            <person name="Chen X.F."/>
            <person name="Zhang C."/>
            <person name="Zhao X."/>
            <person name="He X."/>
            <person name="Zhang G.Q."/>
            <person name="Liu Z.J."/>
            <person name="Xu Q."/>
        </authorList>
    </citation>
    <scope>NUCLEOTIDE SEQUENCE [LARGE SCALE GENOMIC DNA]</scope>
    <source>
        <strain evidence="2">GZMU011</strain>
    </source>
</reference>
<protein>
    <submittedName>
        <fullName evidence="2">Uncharacterized protein</fullName>
    </submittedName>
</protein>
<dbReference type="Proteomes" id="UP001552299">
    <property type="component" value="Unassembled WGS sequence"/>
</dbReference>
<evidence type="ECO:0000256" key="1">
    <source>
        <dbReference type="SAM" id="MobiDB-lite"/>
    </source>
</evidence>
<dbReference type="EMBL" id="JANQDX010000010">
    <property type="protein sequence ID" value="KAL0917545.1"/>
    <property type="molecule type" value="Genomic_DNA"/>
</dbReference>
<feature type="region of interest" description="Disordered" evidence="1">
    <location>
        <begin position="198"/>
        <end position="256"/>
    </location>
</feature>
<accession>A0ABD0UXM4</accession>
<organism evidence="2 3">
    <name type="scientific">Dendrobium thyrsiflorum</name>
    <name type="common">Pinecone-like raceme dendrobium</name>
    <name type="synonym">Orchid</name>
    <dbReference type="NCBI Taxonomy" id="117978"/>
    <lineage>
        <taxon>Eukaryota</taxon>
        <taxon>Viridiplantae</taxon>
        <taxon>Streptophyta</taxon>
        <taxon>Embryophyta</taxon>
        <taxon>Tracheophyta</taxon>
        <taxon>Spermatophyta</taxon>
        <taxon>Magnoliopsida</taxon>
        <taxon>Liliopsida</taxon>
        <taxon>Asparagales</taxon>
        <taxon>Orchidaceae</taxon>
        <taxon>Epidendroideae</taxon>
        <taxon>Malaxideae</taxon>
        <taxon>Dendrobiinae</taxon>
        <taxon>Dendrobium</taxon>
    </lineage>
</organism>
<name>A0ABD0UXM4_DENTH</name>
<sequence length="369" mass="38511">MAAGLQSGWAPRRRAATPETCGQDMEVPEIMLYATLLESMSRFVGLAASVHAANMLMPGAITSGFRISGVRIMPAPPAILTAVPFSTRALPPRSQSTILPAAFDESRYPERHSRDPRLPAYTREGYSFINIPVAKDNIGGEFAIEGGSPDGYNPRRDVYRGVGIGAGVACGAGYYNAVTGGAEGANGYRVAGGIGEGARGVESGGGSGEGGISVERSRGRGDAGVEDGDDDGRGVGGERPDARGGREVQEGRGVGGVERARTVVDDREDMGEAAEGGSLVTVRCDGGGEEKYEEEGDNGFKGDVFIHRFIPTTDRRSCGVRVKARLGSGILTGSNGEEDGKRILELPRARCLESGEWLLSLSGPTGTLS</sequence>
<gene>
    <name evidence="2" type="ORF">M5K25_012611</name>
</gene>
<evidence type="ECO:0000313" key="2">
    <source>
        <dbReference type="EMBL" id="KAL0917545.1"/>
    </source>
</evidence>
<feature type="compositionally biased region" description="Gly residues" evidence="1">
    <location>
        <begin position="198"/>
        <end position="211"/>
    </location>
</feature>
<feature type="region of interest" description="Disordered" evidence="1">
    <location>
        <begin position="1"/>
        <end position="21"/>
    </location>
</feature>
<keyword evidence="3" id="KW-1185">Reference proteome</keyword>
<feature type="compositionally biased region" description="Basic and acidic residues" evidence="1">
    <location>
        <begin position="231"/>
        <end position="250"/>
    </location>
</feature>
<proteinExistence type="predicted"/>
<evidence type="ECO:0000313" key="3">
    <source>
        <dbReference type="Proteomes" id="UP001552299"/>
    </source>
</evidence>
<dbReference type="AlphaFoldDB" id="A0ABD0UXM4"/>